<comment type="caution">
    <text evidence="2">The sequence shown here is derived from an EMBL/GenBank/DDBJ whole genome shotgun (WGS) entry which is preliminary data.</text>
</comment>
<reference evidence="2" key="1">
    <citation type="submission" date="2023-05" db="EMBL/GenBank/DDBJ databases">
        <title>Genome and transcriptome analyses reveal genes involved in the formation of fine ridges on petal epidermal cells in Hibiscus trionum.</title>
        <authorList>
            <person name="Koshimizu S."/>
            <person name="Masuda S."/>
            <person name="Ishii T."/>
            <person name="Shirasu K."/>
            <person name="Hoshino A."/>
            <person name="Arita M."/>
        </authorList>
    </citation>
    <scope>NUCLEOTIDE SEQUENCE</scope>
    <source>
        <strain evidence="2">Hamamatsu line</strain>
    </source>
</reference>
<dbReference type="Pfam" id="PF26130">
    <property type="entry name" value="PB1-like"/>
    <property type="match status" value="1"/>
</dbReference>
<gene>
    <name evidence="2" type="ORF">HRI_004270000</name>
</gene>
<evidence type="ECO:0000313" key="2">
    <source>
        <dbReference type="EMBL" id="GMJ06008.1"/>
    </source>
</evidence>
<name>A0A9W7MIR4_HIBTR</name>
<organism evidence="2 3">
    <name type="scientific">Hibiscus trionum</name>
    <name type="common">Flower of an hour</name>
    <dbReference type="NCBI Taxonomy" id="183268"/>
    <lineage>
        <taxon>Eukaryota</taxon>
        <taxon>Viridiplantae</taxon>
        <taxon>Streptophyta</taxon>
        <taxon>Embryophyta</taxon>
        <taxon>Tracheophyta</taxon>
        <taxon>Spermatophyta</taxon>
        <taxon>Magnoliopsida</taxon>
        <taxon>eudicotyledons</taxon>
        <taxon>Gunneridae</taxon>
        <taxon>Pentapetalae</taxon>
        <taxon>rosids</taxon>
        <taxon>malvids</taxon>
        <taxon>Malvales</taxon>
        <taxon>Malvaceae</taxon>
        <taxon>Malvoideae</taxon>
        <taxon>Hibiscus</taxon>
    </lineage>
</organism>
<evidence type="ECO:0000313" key="3">
    <source>
        <dbReference type="Proteomes" id="UP001165190"/>
    </source>
</evidence>
<dbReference type="Proteomes" id="UP001165190">
    <property type="component" value="Unassembled WGS sequence"/>
</dbReference>
<feature type="domain" description="PB1-like" evidence="1">
    <location>
        <begin position="10"/>
        <end position="104"/>
    </location>
</feature>
<dbReference type="AlphaFoldDB" id="A0A9W7MIR4"/>
<dbReference type="EMBL" id="BSYR01000045">
    <property type="protein sequence ID" value="GMJ06008.1"/>
    <property type="molecule type" value="Genomic_DNA"/>
</dbReference>
<protein>
    <recommendedName>
        <fullName evidence="1">PB1-like domain-containing protein</fullName>
    </recommendedName>
</protein>
<accession>A0A9W7MIR4</accession>
<keyword evidence="3" id="KW-1185">Reference proteome</keyword>
<dbReference type="InterPro" id="IPR058594">
    <property type="entry name" value="PB1-like_dom_pln"/>
</dbReference>
<proteinExistence type="predicted"/>
<evidence type="ECO:0000259" key="1">
    <source>
        <dbReference type="Pfam" id="PF26130"/>
    </source>
</evidence>
<dbReference type="OrthoDB" id="998442at2759"/>
<sequence>MSDDGKQVHVLRYFHGGRFQTNPRFEYVNGAIENFQVDPDKLCLWDILDNVELLGYGQHQFIYYRIPNLEFNCDGLVFIHNDVTVREVIELLRTKGTVDIYIDHKIDDGDGNSKTNDDCKKVDEVAERIKIRTCEDTKGGTNVEGTIGSLEIAGDELRAAIELGANIKGLKAVGDELTIATESGADIEDLEYVGDELRDVIELGVDIDGLEAAGDELRAVIEELNANVVFGLDGGSKHASDGFELVVDEELGLAIEEENDEDCFYLMSK</sequence>